<dbReference type="Gene3D" id="3.50.50.60">
    <property type="entry name" value="FAD/NAD(P)-binding domain"/>
    <property type="match status" value="1"/>
</dbReference>
<evidence type="ECO:0000259" key="1">
    <source>
        <dbReference type="Pfam" id="PF01593"/>
    </source>
</evidence>
<dbReference type="AlphaFoldDB" id="A0A1L9RMB2"/>
<dbReference type="EMBL" id="KV878212">
    <property type="protein sequence ID" value="OJJ36034.1"/>
    <property type="molecule type" value="Genomic_DNA"/>
</dbReference>
<dbReference type="VEuPathDB" id="FungiDB:ASPWEDRAFT_60143"/>
<dbReference type="GeneID" id="63754348"/>
<dbReference type="FunFam" id="3.50.50.60:FF:000220">
    <property type="entry name" value="UDP-galactopyranose mutase"/>
    <property type="match status" value="1"/>
</dbReference>
<dbReference type="Proteomes" id="UP000184383">
    <property type="component" value="Unassembled WGS sequence"/>
</dbReference>
<keyword evidence="3" id="KW-1185">Reference proteome</keyword>
<feature type="domain" description="Amine oxidase" evidence="1">
    <location>
        <begin position="18"/>
        <end position="302"/>
    </location>
</feature>
<dbReference type="RefSeq" id="XP_040689710.1">
    <property type="nucleotide sequence ID" value="XM_040838500.1"/>
</dbReference>
<protein>
    <recommendedName>
        <fullName evidence="1">Amine oxidase domain-containing protein</fullName>
    </recommendedName>
</protein>
<dbReference type="PANTHER" id="PTHR43734">
    <property type="entry name" value="PHYTOENE DESATURASE"/>
    <property type="match status" value="1"/>
</dbReference>
<proteinExistence type="predicted"/>
<dbReference type="InterPro" id="IPR036188">
    <property type="entry name" value="FAD/NAD-bd_sf"/>
</dbReference>
<organism evidence="2 3">
    <name type="scientific">Aspergillus wentii DTO 134E9</name>
    <dbReference type="NCBI Taxonomy" id="1073089"/>
    <lineage>
        <taxon>Eukaryota</taxon>
        <taxon>Fungi</taxon>
        <taxon>Dikarya</taxon>
        <taxon>Ascomycota</taxon>
        <taxon>Pezizomycotina</taxon>
        <taxon>Eurotiomycetes</taxon>
        <taxon>Eurotiomycetidae</taxon>
        <taxon>Eurotiales</taxon>
        <taxon>Aspergillaceae</taxon>
        <taxon>Aspergillus</taxon>
        <taxon>Aspergillus subgen. Cremei</taxon>
    </lineage>
</organism>
<gene>
    <name evidence="2" type="ORF">ASPWEDRAFT_60143</name>
</gene>
<reference evidence="3" key="1">
    <citation type="journal article" date="2017" name="Genome Biol.">
        <title>Comparative genomics reveals high biological diversity and specific adaptations in the industrially and medically important fungal genus Aspergillus.</title>
        <authorList>
            <person name="de Vries R.P."/>
            <person name="Riley R."/>
            <person name="Wiebenga A."/>
            <person name="Aguilar-Osorio G."/>
            <person name="Amillis S."/>
            <person name="Uchima C.A."/>
            <person name="Anderluh G."/>
            <person name="Asadollahi M."/>
            <person name="Askin M."/>
            <person name="Barry K."/>
            <person name="Battaglia E."/>
            <person name="Bayram O."/>
            <person name="Benocci T."/>
            <person name="Braus-Stromeyer S.A."/>
            <person name="Caldana C."/>
            <person name="Canovas D."/>
            <person name="Cerqueira G.C."/>
            <person name="Chen F."/>
            <person name="Chen W."/>
            <person name="Choi C."/>
            <person name="Clum A."/>
            <person name="Dos Santos R.A."/>
            <person name="Damasio A.R."/>
            <person name="Diallinas G."/>
            <person name="Emri T."/>
            <person name="Fekete E."/>
            <person name="Flipphi M."/>
            <person name="Freyberg S."/>
            <person name="Gallo A."/>
            <person name="Gournas C."/>
            <person name="Habgood R."/>
            <person name="Hainaut M."/>
            <person name="Harispe M.L."/>
            <person name="Henrissat B."/>
            <person name="Hilden K.S."/>
            <person name="Hope R."/>
            <person name="Hossain A."/>
            <person name="Karabika E."/>
            <person name="Karaffa L."/>
            <person name="Karanyi Z."/>
            <person name="Krasevec N."/>
            <person name="Kuo A."/>
            <person name="Kusch H."/>
            <person name="LaButti K."/>
            <person name="Lagendijk E.L."/>
            <person name="Lapidus A."/>
            <person name="Levasseur A."/>
            <person name="Lindquist E."/>
            <person name="Lipzen A."/>
            <person name="Logrieco A.F."/>
            <person name="MacCabe A."/>
            <person name="Maekelae M.R."/>
            <person name="Malavazi I."/>
            <person name="Melin P."/>
            <person name="Meyer V."/>
            <person name="Mielnichuk N."/>
            <person name="Miskei M."/>
            <person name="Molnar A.P."/>
            <person name="Mule G."/>
            <person name="Ngan C.Y."/>
            <person name="Orejas M."/>
            <person name="Orosz E."/>
            <person name="Ouedraogo J.P."/>
            <person name="Overkamp K.M."/>
            <person name="Park H.-S."/>
            <person name="Perrone G."/>
            <person name="Piumi F."/>
            <person name="Punt P.J."/>
            <person name="Ram A.F."/>
            <person name="Ramon A."/>
            <person name="Rauscher S."/>
            <person name="Record E."/>
            <person name="Riano-Pachon D.M."/>
            <person name="Robert V."/>
            <person name="Roehrig J."/>
            <person name="Ruller R."/>
            <person name="Salamov A."/>
            <person name="Salih N.S."/>
            <person name="Samson R.A."/>
            <person name="Sandor E."/>
            <person name="Sanguinetti M."/>
            <person name="Schuetze T."/>
            <person name="Sepcic K."/>
            <person name="Shelest E."/>
            <person name="Sherlock G."/>
            <person name="Sophianopoulou V."/>
            <person name="Squina F.M."/>
            <person name="Sun H."/>
            <person name="Susca A."/>
            <person name="Todd R.B."/>
            <person name="Tsang A."/>
            <person name="Unkles S.E."/>
            <person name="van de Wiele N."/>
            <person name="van Rossen-Uffink D."/>
            <person name="Oliveira J.V."/>
            <person name="Vesth T.C."/>
            <person name="Visser J."/>
            <person name="Yu J.-H."/>
            <person name="Zhou M."/>
            <person name="Andersen M.R."/>
            <person name="Archer D.B."/>
            <person name="Baker S.E."/>
            <person name="Benoit I."/>
            <person name="Brakhage A.A."/>
            <person name="Braus G.H."/>
            <person name="Fischer R."/>
            <person name="Frisvad J.C."/>
            <person name="Goldman G.H."/>
            <person name="Houbraken J."/>
            <person name="Oakley B."/>
            <person name="Pocsi I."/>
            <person name="Scazzocchio C."/>
            <person name="Seiboth B."/>
            <person name="vanKuyk P.A."/>
            <person name="Wortman J."/>
            <person name="Dyer P.S."/>
            <person name="Grigoriev I.V."/>
        </authorList>
    </citation>
    <scope>NUCLEOTIDE SEQUENCE [LARGE SCALE GENOMIC DNA]</scope>
    <source>
        <strain evidence="3">DTO 134E9</strain>
    </source>
</reference>
<dbReference type="PANTHER" id="PTHR43734:SF4">
    <property type="entry name" value="AMINE OXIDASE DOMAIN-CONTAINING PROTEIN"/>
    <property type="match status" value="1"/>
</dbReference>
<name>A0A1L9RMB2_ASPWE</name>
<evidence type="ECO:0000313" key="3">
    <source>
        <dbReference type="Proteomes" id="UP000184383"/>
    </source>
</evidence>
<dbReference type="OrthoDB" id="38045at2759"/>
<accession>A0A1L9RMB2</accession>
<dbReference type="InterPro" id="IPR002937">
    <property type="entry name" value="Amino_oxidase"/>
</dbReference>
<dbReference type="Pfam" id="PF01593">
    <property type="entry name" value="Amino_oxidase"/>
    <property type="match status" value="1"/>
</dbReference>
<dbReference type="GO" id="GO:0016491">
    <property type="term" value="F:oxidoreductase activity"/>
    <property type="evidence" value="ECO:0007669"/>
    <property type="project" value="InterPro"/>
</dbReference>
<sequence length="507" mass="56637">MANKEIDVDVLVIGAGPTGLGAAKRLQQLNSASWLIVDSIETPGGLASTDITPEGFLFDVGGHVIFSHYKYFDDCLNEALPNASDWYEHQRVSYVRYQDRWVPYPFQNNIAVLDKEEQAKCLLSLIDATVEARARATTDKPQNFDEWNRRNVGERLNEIFMRPYNFKVWAVPPSRMNATWLGERVAAPNLKLLTSNVVLNKVAGNWGPNATFKFPAHGGTGGIWIAVANTLAKDKTRFGSHGSVTRVDADNKKVYLKDGTVVNYGSLVSTMAVDHLAQSMGDTKLQQMCKPLFYSSTNVIGIGIRGERPERIGDKCWLYFPEDNCPFYRATIFSNYSPFNQPNETAKIPTKQLANGQKPASSAAQPGPYWSIMLEVSESSHKPVNQDTLLADSIQGLINTELLKPEDEIVSTYVRRFDHGYPTPSIERNGALTEILPYLQEKDILSRGRFGSWKYEVGNQDHSFMLGVEAVDNIISGGLELTLSNPDFVNSRANTERRLKTFKGVRR</sequence>
<dbReference type="SUPFAM" id="SSF51971">
    <property type="entry name" value="Nucleotide-binding domain"/>
    <property type="match status" value="1"/>
</dbReference>
<evidence type="ECO:0000313" key="2">
    <source>
        <dbReference type="EMBL" id="OJJ36034.1"/>
    </source>
</evidence>
<dbReference type="STRING" id="1073089.A0A1L9RMB2"/>